<feature type="non-terminal residue" evidence="2">
    <location>
        <position position="215"/>
    </location>
</feature>
<gene>
    <name evidence="2" type="ORF">DFH07DRAFT_710126</name>
</gene>
<dbReference type="EMBL" id="JARJLG010000145">
    <property type="protein sequence ID" value="KAJ7737160.1"/>
    <property type="molecule type" value="Genomic_DNA"/>
</dbReference>
<comment type="caution">
    <text evidence="2">The sequence shown here is derived from an EMBL/GenBank/DDBJ whole genome shotgun (WGS) entry which is preliminary data.</text>
</comment>
<keyword evidence="3" id="KW-1185">Reference proteome</keyword>
<organism evidence="2 3">
    <name type="scientific">Mycena maculata</name>
    <dbReference type="NCBI Taxonomy" id="230809"/>
    <lineage>
        <taxon>Eukaryota</taxon>
        <taxon>Fungi</taxon>
        <taxon>Dikarya</taxon>
        <taxon>Basidiomycota</taxon>
        <taxon>Agaricomycotina</taxon>
        <taxon>Agaricomycetes</taxon>
        <taxon>Agaricomycetidae</taxon>
        <taxon>Agaricales</taxon>
        <taxon>Marasmiineae</taxon>
        <taxon>Mycenaceae</taxon>
        <taxon>Mycena</taxon>
    </lineage>
</organism>
<evidence type="ECO:0000256" key="1">
    <source>
        <dbReference type="SAM" id="MobiDB-lite"/>
    </source>
</evidence>
<sequence length="215" mass="24562">MTAHASQGKSRDRNVCHLNNCNDHRAYYVALSRGHKAESTVIVQGFDAKKITCGLNGYLRQEFRELEILDEITRLRYEGVLPRSVTGIYRGQLITSYRKWKGKSYVEPSHFHEKLKWESSADDKCEYVYGEWSSTLKKGGKRRAEEEVSEGQRLSKKKKMNDQDSNSTSRVVPQDLSALPPPVGLIWDSSNWSCGYDSLLTPLSSLVKDDPVRWT</sequence>
<accession>A0AAD7I8I5</accession>
<name>A0AAD7I8I5_9AGAR</name>
<reference evidence="2" key="1">
    <citation type="submission" date="2023-03" db="EMBL/GenBank/DDBJ databases">
        <title>Massive genome expansion in bonnet fungi (Mycena s.s.) driven by repeated elements and novel gene families across ecological guilds.</title>
        <authorList>
            <consortium name="Lawrence Berkeley National Laboratory"/>
            <person name="Harder C.B."/>
            <person name="Miyauchi S."/>
            <person name="Viragh M."/>
            <person name="Kuo A."/>
            <person name="Thoen E."/>
            <person name="Andreopoulos B."/>
            <person name="Lu D."/>
            <person name="Skrede I."/>
            <person name="Drula E."/>
            <person name="Henrissat B."/>
            <person name="Morin E."/>
            <person name="Kohler A."/>
            <person name="Barry K."/>
            <person name="LaButti K."/>
            <person name="Morin E."/>
            <person name="Salamov A."/>
            <person name="Lipzen A."/>
            <person name="Mereny Z."/>
            <person name="Hegedus B."/>
            <person name="Baldrian P."/>
            <person name="Stursova M."/>
            <person name="Weitz H."/>
            <person name="Taylor A."/>
            <person name="Grigoriev I.V."/>
            <person name="Nagy L.G."/>
            <person name="Martin F."/>
            <person name="Kauserud H."/>
        </authorList>
    </citation>
    <scope>NUCLEOTIDE SEQUENCE</scope>
    <source>
        <strain evidence="2">CBHHK188m</strain>
    </source>
</reference>
<dbReference type="Proteomes" id="UP001215280">
    <property type="component" value="Unassembled WGS sequence"/>
</dbReference>
<dbReference type="AlphaFoldDB" id="A0AAD7I8I5"/>
<feature type="region of interest" description="Disordered" evidence="1">
    <location>
        <begin position="140"/>
        <end position="175"/>
    </location>
</feature>
<evidence type="ECO:0000313" key="3">
    <source>
        <dbReference type="Proteomes" id="UP001215280"/>
    </source>
</evidence>
<protein>
    <submittedName>
        <fullName evidence="2">Uncharacterized protein</fullName>
    </submittedName>
</protein>
<proteinExistence type="predicted"/>
<evidence type="ECO:0000313" key="2">
    <source>
        <dbReference type="EMBL" id="KAJ7737160.1"/>
    </source>
</evidence>